<evidence type="ECO:0000313" key="15">
    <source>
        <dbReference type="Proteomes" id="UP000232323"/>
    </source>
</evidence>
<dbReference type="GO" id="GO:0044027">
    <property type="term" value="P:negative regulation of gene expression via chromosomal CpG island methylation"/>
    <property type="evidence" value="ECO:0007669"/>
    <property type="project" value="TreeGrafter"/>
</dbReference>
<dbReference type="STRING" id="1157962.A0A250WW31"/>
<feature type="region of interest" description="Disordered" evidence="12">
    <location>
        <begin position="1186"/>
        <end position="1243"/>
    </location>
</feature>
<keyword evidence="6" id="KW-0238">DNA-binding</keyword>
<dbReference type="FunFam" id="3.90.120.10:FF:000002">
    <property type="entry name" value="DNA (cytosine-5)-methyltransferase"/>
    <property type="match status" value="1"/>
</dbReference>
<dbReference type="GO" id="GO:0003682">
    <property type="term" value="F:chromatin binding"/>
    <property type="evidence" value="ECO:0007669"/>
    <property type="project" value="InterPro"/>
</dbReference>
<dbReference type="InterPro" id="IPR001525">
    <property type="entry name" value="C5_MeTfrase"/>
</dbReference>
<dbReference type="GO" id="GO:0003886">
    <property type="term" value="F:DNA (cytosine-5-)-methyltransferase activity"/>
    <property type="evidence" value="ECO:0007669"/>
    <property type="project" value="UniProtKB-EC"/>
</dbReference>
<dbReference type="PROSITE" id="PS00094">
    <property type="entry name" value="C5_MTASE_1"/>
    <property type="match status" value="1"/>
</dbReference>
<dbReference type="Pfam" id="PF12047">
    <property type="entry name" value="DNMT1-RFD"/>
    <property type="match status" value="2"/>
</dbReference>
<proteinExistence type="inferred from homology"/>
<dbReference type="OrthoDB" id="5376140at2759"/>
<comment type="catalytic activity">
    <reaction evidence="11">
        <text>a 2'-deoxycytidine in DNA + S-adenosyl-L-methionine = a 5-methyl-2'-deoxycytidine in DNA + S-adenosyl-L-homocysteine + H(+)</text>
        <dbReference type="Rhea" id="RHEA:13681"/>
        <dbReference type="Rhea" id="RHEA-COMP:11369"/>
        <dbReference type="Rhea" id="RHEA-COMP:11370"/>
        <dbReference type="ChEBI" id="CHEBI:15378"/>
        <dbReference type="ChEBI" id="CHEBI:57856"/>
        <dbReference type="ChEBI" id="CHEBI:59789"/>
        <dbReference type="ChEBI" id="CHEBI:85452"/>
        <dbReference type="ChEBI" id="CHEBI:85454"/>
        <dbReference type="EC" id="2.1.1.37"/>
    </reaction>
</comment>
<keyword evidence="3 9" id="KW-0808">Transferase</keyword>
<dbReference type="SUPFAM" id="SSF53335">
    <property type="entry name" value="S-adenosyl-L-methionine-dependent methyltransferases"/>
    <property type="match status" value="1"/>
</dbReference>
<evidence type="ECO:0000256" key="6">
    <source>
        <dbReference type="ARBA" id="ARBA00023125"/>
    </source>
</evidence>
<evidence type="ECO:0000256" key="9">
    <source>
        <dbReference type="PROSITE-ProRule" id="PRU01016"/>
    </source>
</evidence>
<dbReference type="InterPro" id="IPR001025">
    <property type="entry name" value="BAH_dom"/>
</dbReference>
<dbReference type="Proteomes" id="UP000232323">
    <property type="component" value="Unassembled WGS sequence"/>
</dbReference>
<dbReference type="Gene3D" id="2.30.30.490">
    <property type="match status" value="2"/>
</dbReference>
<dbReference type="InterPro" id="IPR029063">
    <property type="entry name" value="SAM-dependent_MTases_sf"/>
</dbReference>
<dbReference type="GO" id="GO:0003677">
    <property type="term" value="F:DNA binding"/>
    <property type="evidence" value="ECO:0007669"/>
    <property type="project" value="UniProtKB-KW"/>
</dbReference>
<dbReference type="PROSITE" id="PS51679">
    <property type="entry name" value="SAM_MT_C5"/>
    <property type="match status" value="1"/>
</dbReference>
<dbReference type="Gene3D" id="3.40.50.150">
    <property type="entry name" value="Vaccinia Virus protein VP39"/>
    <property type="match status" value="1"/>
</dbReference>
<dbReference type="Gene3D" id="3.90.120.10">
    <property type="entry name" value="DNA Methylase, subunit A, domain 2"/>
    <property type="match status" value="1"/>
</dbReference>
<dbReference type="GO" id="GO:0005634">
    <property type="term" value="C:nucleus"/>
    <property type="evidence" value="ECO:0007669"/>
    <property type="project" value="UniProtKB-SubCell"/>
</dbReference>
<organism evidence="14 15">
    <name type="scientific">Chlamydomonas eustigma</name>
    <dbReference type="NCBI Taxonomy" id="1157962"/>
    <lineage>
        <taxon>Eukaryota</taxon>
        <taxon>Viridiplantae</taxon>
        <taxon>Chlorophyta</taxon>
        <taxon>core chlorophytes</taxon>
        <taxon>Chlorophyceae</taxon>
        <taxon>CS clade</taxon>
        <taxon>Chlamydomonadales</taxon>
        <taxon>Chlamydomonadaceae</taxon>
        <taxon>Chlamydomonas</taxon>
    </lineage>
</organism>
<feature type="compositionally biased region" description="Gly residues" evidence="12">
    <location>
        <begin position="644"/>
        <end position="656"/>
    </location>
</feature>
<dbReference type="PROSITE" id="PS00095">
    <property type="entry name" value="C5_MTASE_2"/>
    <property type="match status" value="1"/>
</dbReference>
<dbReference type="PROSITE" id="PS51038">
    <property type="entry name" value="BAH"/>
    <property type="match status" value="2"/>
</dbReference>
<feature type="domain" description="BAH" evidence="13">
    <location>
        <begin position="994"/>
        <end position="1128"/>
    </location>
</feature>
<keyword evidence="15" id="KW-1185">Reference proteome</keyword>
<feature type="region of interest" description="Disordered" evidence="12">
    <location>
        <begin position="137"/>
        <end position="245"/>
    </location>
</feature>
<dbReference type="EMBL" id="BEGY01000010">
    <property type="protein sequence ID" value="GAX75038.1"/>
    <property type="molecule type" value="Genomic_DNA"/>
</dbReference>
<evidence type="ECO:0000256" key="3">
    <source>
        <dbReference type="ARBA" id="ARBA00022679"/>
    </source>
</evidence>
<dbReference type="CDD" id="cd04370">
    <property type="entry name" value="BAH"/>
    <property type="match status" value="1"/>
</dbReference>
<dbReference type="EC" id="2.1.1.37" evidence="11"/>
<sequence>MSVPMATKDELEKWKDMGGKVETCTKKGAKTTSAIYVTPSGEKLKSWDDAVKLIEAGVNSEVSFKDIKEQGSKRGKENIATVNSLKDTVKEVAKKQRMAVNDNSKKRKEITEIPPAMKAEQGPPLDANLLSVASMAPEACQSKKKRAGPAKAGSKTTETTSDLIEKTGAEIEDALGAPAVKTDMSAGPVKKTTSNKGGPSGTATGNETKATPDVKEEGEQQQAQVRVGSGRQAAQGKKYKEKGAGRSMAKDDMLVVIEEQECETEAAALEQTSGSGAKRRLVDFSIKGQDGLPLGVDRISFAPGQIMVSGVVYPEDGDLIKSRGRRVVEFGPVKDWKIIYSGSGTGVQIKTSLALYELSRPAQRYRKAFSDLQEQLEISGVVYSALSSDQGGAITATLDEVVAKMARAKVGRGYGSTRDALLLNGKFILQQLKVMSEQQLSKSAKTAVSFHTAPFATALEAEVAKGFNVGPGIMTNGIRIMDSSTEAEEAAEQDQAGPGDAMMQADEEFARKLQAKMMAQAHGAGGRNGGAKNAASAYIRISPEEIADDYPVPASYEKEEEEVDEMLLFDEEMVDADPEYLPRRVLHDFAVYNAEGMYSTLELVPMWSGVDHDVEIFASGIVTEDDGDWDVKEAGAVAEAAGESGAGGRSGAGGGSSSAAAAADAVEGGSSSAASSGGSGVASAAAVPKPQGMRLYLSQIREWVVECGCETLSISIRTDVAWYRLAMPTTKYSPWFRTVLKAARVAVFTLGLLSAEARASRLSFADVVRRIAEQPEGSPSYIGKKVDNVERFVVVHGQVILNQFKHYPNKAVQKAAFVSELRLKMEARKHSKLYMTKAKAKAAVKVRNSNPMRNKIAIGLRAKPMAATATTLVKAVWHGYFFGAKRPAGDQEEGKEEEGVAAAAGVAEEVEEDMNEEDDAAAEETALAGGTTASHKNGHKSAVAKLSDKKAVLNKPTKPKVKLVGPEIKKDASGRSLHRSAQVGDLQVCLGAVVSFNDGDSDEEQDSTTAEEFPLGRVVALYKDKNGDNRVQLRTMLRASETVLGDAGGEWELFLSEDLEEVDLQEVCGSVKVERLQRSWSWDLRGAHLKEDAEFRKLNEEAKAAGNQGKYFYRHLYCPEKGMFCTIPDTIEHINGDFIEPPKEAEPLTVSDDGLNYTINGHNYSVGEFVYLDPYTFSKQGLGLQKSQGLRAKKNKKGGKKGELEEEDEDESDGEVSEKEAEEKEEEEVQAPEYARKSGKHKGSNAGLKAFVVAQITGVNIETAKNGKRMPRALKVRRMYRPEDVGSKDVSYESEWWEVYAGPASQPDEIVDLEKLVGKCHVQLMGASTKKPGAYFQDTFICTGSFDPCKPGVVASPPSTLDFTAASSKAEGTAAKSKGSKAKGAGKDSSKAALPNAATSSQHGDTLEEFEECSAVAMATMDIFAGCGGLSEGMHQAGVADTKWGVEYEPTAAEAFKKNNPEATVFCNNCNVLLRAAMEKANLSEDCDACDDCMDAAARLSAEDRAALPLPGQVEFIMGGPPCQGYSGMNRFNKSNWSLVQNSMVMSFLSYCEFYRPRYFLLENVRNFVSHNKSFTFRLTLRTLLEMGYQVRFGVLNAGNYGVPQSRKRTIIWAAAPGEVLPEWPTPTHVFHSPQLTINLPGGVQYTAVPNQVGAPLRAVTVRDAIFDLPAIQNGHNQEVMEYKPSKTSAYQRFIRGRASTHIQDHVCKEMNELNLERCKCIPKGQPGADWRVLQEIVKEHPEKAEFKGQPLVPWCLPNTADRHNGWRGLFGRLDPSGHFPTSTTDPQPMGKVGQVFHPEQNRIVSVRECARSQGFPDHFQFAGNVHNKHRQVGNAVPPPLAAALGRRLRKVLEEKRSTDVAASLAAQLGL</sequence>
<evidence type="ECO:0000256" key="2">
    <source>
        <dbReference type="ARBA" id="ARBA00022603"/>
    </source>
</evidence>
<evidence type="ECO:0000256" key="11">
    <source>
        <dbReference type="RuleBase" id="RU000417"/>
    </source>
</evidence>
<evidence type="ECO:0000256" key="12">
    <source>
        <dbReference type="SAM" id="MobiDB-lite"/>
    </source>
</evidence>
<feature type="compositionally biased region" description="Polar residues" evidence="12">
    <location>
        <begin position="191"/>
        <end position="209"/>
    </location>
</feature>
<dbReference type="InterPro" id="IPR031303">
    <property type="entry name" value="C5_meth_CS"/>
</dbReference>
<evidence type="ECO:0000256" key="4">
    <source>
        <dbReference type="ARBA" id="ARBA00022691"/>
    </source>
</evidence>
<dbReference type="PRINTS" id="PR00105">
    <property type="entry name" value="C5METTRFRASE"/>
</dbReference>
<feature type="compositionally biased region" description="Acidic residues" evidence="12">
    <location>
        <begin position="1204"/>
        <end position="1215"/>
    </location>
</feature>
<dbReference type="GO" id="GO:0006346">
    <property type="term" value="P:DNA methylation-dependent constitutive heterochromatin formation"/>
    <property type="evidence" value="ECO:0007669"/>
    <property type="project" value="InterPro"/>
</dbReference>
<dbReference type="InterPro" id="IPR043151">
    <property type="entry name" value="BAH_sf"/>
</dbReference>
<comment type="caution">
    <text evidence="14">The sequence shown here is derived from an EMBL/GenBank/DDBJ whole genome shotgun (WGS) entry which is preliminary data.</text>
</comment>
<feature type="region of interest" description="Disordered" evidence="12">
    <location>
        <begin position="93"/>
        <end position="123"/>
    </location>
</feature>
<reference evidence="14 15" key="1">
    <citation type="submission" date="2017-08" db="EMBL/GenBank/DDBJ databases">
        <title>Acidophilic green algal genome provides insights into adaptation to an acidic environment.</title>
        <authorList>
            <person name="Hirooka S."/>
            <person name="Hirose Y."/>
            <person name="Kanesaki Y."/>
            <person name="Higuchi S."/>
            <person name="Fujiwara T."/>
            <person name="Onuma R."/>
            <person name="Era A."/>
            <person name="Ohbayashi R."/>
            <person name="Uzuka A."/>
            <person name="Nozaki H."/>
            <person name="Yoshikawa H."/>
            <person name="Miyagishima S.Y."/>
        </authorList>
    </citation>
    <scope>NUCLEOTIDE SEQUENCE [LARGE SCALE GENOMIC DNA]</scope>
    <source>
        <strain evidence="14 15">NIES-2499</strain>
    </source>
</reference>
<comment type="subcellular location">
    <subcellularLocation>
        <location evidence="1">Nucleus</location>
    </subcellularLocation>
</comment>
<dbReference type="InterPro" id="IPR022702">
    <property type="entry name" value="Cytosine_MeTrfase1_RFD"/>
</dbReference>
<dbReference type="PANTHER" id="PTHR10629:SF52">
    <property type="entry name" value="DNA (CYTOSINE-5)-METHYLTRANSFERASE 1"/>
    <property type="match status" value="1"/>
</dbReference>
<evidence type="ECO:0000313" key="14">
    <source>
        <dbReference type="EMBL" id="GAX75038.1"/>
    </source>
</evidence>
<evidence type="ECO:0000256" key="5">
    <source>
        <dbReference type="ARBA" id="ARBA00022737"/>
    </source>
</evidence>
<dbReference type="PANTHER" id="PTHR10629">
    <property type="entry name" value="CYTOSINE-SPECIFIC METHYLTRANSFERASE"/>
    <property type="match status" value="1"/>
</dbReference>
<dbReference type="PIRSF" id="PIRSF037404">
    <property type="entry name" value="DNMT1"/>
    <property type="match status" value="1"/>
</dbReference>
<gene>
    <name evidence="14" type="ORF">CEUSTIGMA_g2482.t1</name>
</gene>
<evidence type="ECO:0000256" key="8">
    <source>
        <dbReference type="PIRSR" id="PIRSR037404-1"/>
    </source>
</evidence>
<feature type="domain" description="BAH" evidence="13">
    <location>
        <begin position="1227"/>
        <end position="1357"/>
    </location>
</feature>
<dbReference type="Pfam" id="PF01426">
    <property type="entry name" value="BAH"/>
    <property type="match status" value="1"/>
</dbReference>
<keyword evidence="2 9" id="KW-0489">Methyltransferase</keyword>
<accession>A0A250WW31</accession>
<dbReference type="InterPro" id="IPR050390">
    <property type="entry name" value="C5-Methyltransferase"/>
</dbReference>
<comment type="similarity">
    <text evidence="9 10">Belongs to the class I-like SAM-binding methyltransferase superfamily. C5-methyltransferase family.</text>
</comment>
<keyword evidence="4 9" id="KW-0949">S-adenosyl-L-methionine</keyword>
<dbReference type="InterPro" id="IPR018117">
    <property type="entry name" value="C5_DNA_meth_AS"/>
</dbReference>
<evidence type="ECO:0000256" key="10">
    <source>
        <dbReference type="RuleBase" id="RU000416"/>
    </source>
</evidence>
<feature type="active site" evidence="8 9">
    <location>
        <position position="1523"/>
    </location>
</feature>
<dbReference type="GO" id="GO:0032259">
    <property type="term" value="P:methylation"/>
    <property type="evidence" value="ECO:0007669"/>
    <property type="project" value="UniProtKB-KW"/>
</dbReference>
<keyword evidence="7" id="KW-0539">Nucleus</keyword>
<feature type="region of interest" description="Disordered" evidence="12">
    <location>
        <begin position="640"/>
        <end position="659"/>
    </location>
</feature>
<protein>
    <recommendedName>
        <fullName evidence="11">Cytosine-specific methyltransferase</fullName>
        <ecNumber evidence="11">2.1.1.37</ecNumber>
    </recommendedName>
</protein>
<evidence type="ECO:0000256" key="1">
    <source>
        <dbReference type="ARBA" id="ARBA00004123"/>
    </source>
</evidence>
<evidence type="ECO:0000259" key="13">
    <source>
        <dbReference type="PROSITE" id="PS51038"/>
    </source>
</evidence>
<name>A0A250WW31_9CHLO</name>
<dbReference type="NCBIfam" id="TIGR00675">
    <property type="entry name" value="dcm"/>
    <property type="match status" value="1"/>
</dbReference>
<dbReference type="Pfam" id="PF00145">
    <property type="entry name" value="DNA_methylase"/>
    <property type="match status" value="2"/>
</dbReference>
<keyword evidence="5" id="KW-0677">Repeat</keyword>
<dbReference type="FunFam" id="3.40.50.150:FF:000108">
    <property type="entry name" value="DNA (cytosine-5)-methyltransferase"/>
    <property type="match status" value="1"/>
</dbReference>
<feature type="region of interest" description="Disordered" evidence="12">
    <location>
        <begin position="1372"/>
        <end position="1405"/>
    </location>
</feature>
<dbReference type="SMART" id="SM00439">
    <property type="entry name" value="BAH"/>
    <property type="match status" value="2"/>
</dbReference>
<evidence type="ECO:0000256" key="7">
    <source>
        <dbReference type="ARBA" id="ARBA00023242"/>
    </source>
</evidence>